<dbReference type="Pfam" id="PF01497">
    <property type="entry name" value="Peripla_BP_2"/>
    <property type="match status" value="1"/>
</dbReference>
<evidence type="ECO:0000259" key="2">
    <source>
        <dbReference type="PROSITE" id="PS50983"/>
    </source>
</evidence>
<evidence type="ECO:0000256" key="1">
    <source>
        <dbReference type="SAM" id="MobiDB-lite"/>
    </source>
</evidence>
<dbReference type="SUPFAM" id="SSF53807">
    <property type="entry name" value="Helical backbone' metal receptor"/>
    <property type="match status" value="1"/>
</dbReference>
<dbReference type="PROSITE" id="PS50983">
    <property type="entry name" value="FE_B12_PBP"/>
    <property type="match status" value="1"/>
</dbReference>
<sequence length="321" mass="31818">MRRRKFSITLAVAATVLLAGCTGGSTVSSGASASANVESPNASVTTITSPDVSMPEISPGDELTTTGPMRIVSLATGVGETLAALGAGQRVVGRDETSDVPAIAGAPIVTKAHAVSAERVLALEPDLVLVDASTSPTEALDQIRSTGVRVVEVPEAWTLADIGPRTAAVAAAIGAPKDAADRVTAEATGESFASPTGPKVAFLYLRGTAAVYLIGGKGSGADALIEAAGGTDVGAAAGLDPFVPLTPEALVALQPDVILVMTKGLESVGGVDGLVTLPGVAQTPAGVSRRVVAVDDTLLLSFGPRTGALIEALHSALGQSG</sequence>
<dbReference type="InterPro" id="IPR050902">
    <property type="entry name" value="ABC_Transporter_SBP"/>
</dbReference>
<organism evidence="3">
    <name type="scientific">freshwater metagenome</name>
    <dbReference type="NCBI Taxonomy" id="449393"/>
    <lineage>
        <taxon>unclassified sequences</taxon>
        <taxon>metagenomes</taxon>
        <taxon>ecological metagenomes</taxon>
    </lineage>
</organism>
<protein>
    <submittedName>
        <fullName evidence="3">Unannotated protein</fullName>
    </submittedName>
</protein>
<accession>A0A6J6TDD5</accession>
<proteinExistence type="predicted"/>
<dbReference type="AlphaFoldDB" id="A0A6J6TDD5"/>
<name>A0A6J6TDD5_9ZZZZ</name>
<feature type="region of interest" description="Disordered" evidence="1">
    <location>
        <begin position="29"/>
        <end position="57"/>
    </location>
</feature>
<dbReference type="InterPro" id="IPR002491">
    <property type="entry name" value="ABC_transptr_periplasmic_BD"/>
</dbReference>
<dbReference type="EMBL" id="CAEZYW010000151">
    <property type="protein sequence ID" value="CAB4745432.1"/>
    <property type="molecule type" value="Genomic_DNA"/>
</dbReference>
<feature type="compositionally biased region" description="Polar residues" evidence="1">
    <location>
        <begin position="36"/>
        <end position="51"/>
    </location>
</feature>
<dbReference type="PANTHER" id="PTHR30535:SF4">
    <property type="entry name" value="HEMIN-BINDING PERIPLASMIC PROTEIN HMUT"/>
    <property type="match status" value="1"/>
</dbReference>
<dbReference type="PANTHER" id="PTHR30535">
    <property type="entry name" value="VITAMIN B12-BINDING PROTEIN"/>
    <property type="match status" value="1"/>
</dbReference>
<feature type="domain" description="Fe/B12 periplasmic-binding" evidence="2">
    <location>
        <begin position="70"/>
        <end position="321"/>
    </location>
</feature>
<dbReference type="Gene3D" id="3.40.50.1980">
    <property type="entry name" value="Nitrogenase molybdenum iron protein domain"/>
    <property type="match status" value="2"/>
</dbReference>
<evidence type="ECO:0000313" key="3">
    <source>
        <dbReference type="EMBL" id="CAB4745432.1"/>
    </source>
</evidence>
<gene>
    <name evidence="3" type="ORF">UFOPK2786_01010</name>
</gene>
<reference evidence="3" key="1">
    <citation type="submission" date="2020-05" db="EMBL/GenBank/DDBJ databases">
        <authorList>
            <person name="Chiriac C."/>
            <person name="Salcher M."/>
            <person name="Ghai R."/>
            <person name="Kavagutti S V."/>
        </authorList>
    </citation>
    <scope>NUCLEOTIDE SEQUENCE</scope>
</reference>
<dbReference type="PROSITE" id="PS51257">
    <property type="entry name" value="PROKAR_LIPOPROTEIN"/>
    <property type="match status" value="1"/>
</dbReference>